<evidence type="ECO:0000313" key="1">
    <source>
        <dbReference type="EMBL" id="KAB7503219.1"/>
    </source>
</evidence>
<organism evidence="1 2">
    <name type="scientific">Armadillidium nasatum</name>
    <dbReference type="NCBI Taxonomy" id="96803"/>
    <lineage>
        <taxon>Eukaryota</taxon>
        <taxon>Metazoa</taxon>
        <taxon>Ecdysozoa</taxon>
        <taxon>Arthropoda</taxon>
        <taxon>Crustacea</taxon>
        <taxon>Multicrustacea</taxon>
        <taxon>Malacostraca</taxon>
        <taxon>Eumalacostraca</taxon>
        <taxon>Peracarida</taxon>
        <taxon>Isopoda</taxon>
        <taxon>Oniscidea</taxon>
        <taxon>Crinocheta</taxon>
        <taxon>Armadillidiidae</taxon>
        <taxon>Armadillidium</taxon>
    </lineage>
</organism>
<dbReference type="PANTHER" id="PTHR21084">
    <property type="entry name" value="DENSE INCISORS"/>
    <property type="match status" value="1"/>
</dbReference>
<comment type="caution">
    <text evidence="1">The sequence shown here is derived from an EMBL/GenBank/DDBJ whole genome shotgun (WGS) entry which is preliminary data.</text>
</comment>
<evidence type="ECO:0000313" key="2">
    <source>
        <dbReference type="Proteomes" id="UP000326759"/>
    </source>
</evidence>
<protein>
    <submittedName>
        <fullName evidence="1">C3orf38-like protein</fullName>
    </submittedName>
</protein>
<gene>
    <name evidence="1" type="ORF">Anas_11659</name>
</gene>
<dbReference type="AlphaFoldDB" id="A0A5N5TAL6"/>
<dbReference type="InterPro" id="IPR026698">
    <property type="entry name" value="UPF_C3orf38"/>
</dbReference>
<dbReference type="EMBL" id="SEYY01005622">
    <property type="protein sequence ID" value="KAB7503219.1"/>
    <property type="molecule type" value="Genomic_DNA"/>
</dbReference>
<dbReference type="PANTHER" id="PTHR21084:SF1">
    <property type="entry name" value="DENSE INCISORS"/>
    <property type="match status" value="1"/>
</dbReference>
<proteinExistence type="predicted"/>
<sequence length="301" mass="34463">MQSKDFSLTSFRTLNNSKFKKGVLDLLYFLPNEDVYSIAQTASIKRVIPENIQEAIDIILIYTPDLDRFFSYRRITSKILTQYLNVNNVILKGYTTNQHLISSIQELWASKFCDREKEEPDIKNSTSKENNLGTTIKLYIKSDEFAHSFAGWFFERLNNINNESAGCERLDASMFCSNGSSNIYILYNSQLIEEYRSESDKECEQLFSNVVSKYKVTFLPNLDNGTQAVKSLYGPIRVLSCGTIFKGKECIGVFEEEFGLVQNPDDKNWKIFFTKINLKTAVQPPVTPSLPPCPVFDIECV</sequence>
<name>A0A5N5TAL6_9CRUS</name>
<dbReference type="Pfam" id="PF15008">
    <property type="entry name" value="DUF4518"/>
    <property type="match status" value="1"/>
</dbReference>
<dbReference type="Proteomes" id="UP000326759">
    <property type="component" value="Unassembled WGS sequence"/>
</dbReference>
<keyword evidence="2" id="KW-1185">Reference proteome</keyword>
<dbReference type="OrthoDB" id="6407068at2759"/>
<accession>A0A5N5TAL6</accession>
<reference evidence="1 2" key="1">
    <citation type="journal article" date="2019" name="PLoS Biol.">
        <title>Sex chromosomes control vertical transmission of feminizing Wolbachia symbionts in an isopod.</title>
        <authorList>
            <person name="Becking T."/>
            <person name="Chebbi M.A."/>
            <person name="Giraud I."/>
            <person name="Moumen B."/>
            <person name="Laverre T."/>
            <person name="Caubet Y."/>
            <person name="Peccoud J."/>
            <person name="Gilbert C."/>
            <person name="Cordaux R."/>
        </authorList>
    </citation>
    <scope>NUCLEOTIDE SEQUENCE [LARGE SCALE GENOMIC DNA]</scope>
    <source>
        <strain evidence="1">ANa2</strain>
        <tissue evidence="1">Whole body excluding digestive tract and cuticle</tissue>
    </source>
</reference>